<dbReference type="AlphaFoldDB" id="A0A496PL06"/>
<dbReference type="CDD" id="cd00464">
    <property type="entry name" value="SK"/>
    <property type="match status" value="1"/>
</dbReference>
<dbReference type="EC" id="2.7.1.71" evidence="3 11"/>
<comment type="subunit">
    <text evidence="11">Monomer.</text>
</comment>
<keyword evidence="11" id="KW-0460">Magnesium</keyword>
<reference evidence="12 13" key="1">
    <citation type="submission" date="2018-07" db="EMBL/GenBank/DDBJ databases">
        <title>Arthrobacter sp. nov., isolated from raw cow's milk with high bacterial count.</title>
        <authorList>
            <person name="Hahne J."/>
            <person name="Isele D."/>
            <person name="Lipski A."/>
        </authorList>
    </citation>
    <scope>NUCLEOTIDE SEQUENCE [LARGE SCALE GENOMIC DNA]</scope>
    <source>
        <strain evidence="12 13">JZ R-183</strain>
    </source>
</reference>
<evidence type="ECO:0000256" key="6">
    <source>
        <dbReference type="ARBA" id="ARBA00022741"/>
    </source>
</evidence>
<keyword evidence="7 11" id="KW-0418">Kinase</keyword>
<evidence type="ECO:0000256" key="8">
    <source>
        <dbReference type="ARBA" id="ARBA00022840"/>
    </source>
</evidence>
<comment type="catalytic activity">
    <reaction evidence="10 11">
        <text>shikimate + ATP = 3-phosphoshikimate + ADP + H(+)</text>
        <dbReference type="Rhea" id="RHEA:13121"/>
        <dbReference type="ChEBI" id="CHEBI:15378"/>
        <dbReference type="ChEBI" id="CHEBI:30616"/>
        <dbReference type="ChEBI" id="CHEBI:36208"/>
        <dbReference type="ChEBI" id="CHEBI:145989"/>
        <dbReference type="ChEBI" id="CHEBI:456216"/>
        <dbReference type="EC" id="2.7.1.71"/>
    </reaction>
</comment>
<dbReference type="PANTHER" id="PTHR21087">
    <property type="entry name" value="SHIKIMATE KINASE"/>
    <property type="match status" value="1"/>
</dbReference>
<protein>
    <recommendedName>
        <fullName evidence="3 11">Shikimate kinase</fullName>
        <shortName evidence="11">SK</shortName>
        <ecNumber evidence="3 11">2.7.1.71</ecNumber>
    </recommendedName>
</protein>
<proteinExistence type="inferred from homology"/>
<dbReference type="HAMAP" id="MF_00109">
    <property type="entry name" value="Shikimate_kinase"/>
    <property type="match status" value="1"/>
</dbReference>
<dbReference type="GO" id="GO:0008652">
    <property type="term" value="P:amino acid biosynthetic process"/>
    <property type="evidence" value="ECO:0007669"/>
    <property type="project" value="UniProtKB-KW"/>
</dbReference>
<dbReference type="InterPro" id="IPR023000">
    <property type="entry name" value="Shikimate_kinase_CS"/>
</dbReference>
<dbReference type="GO" id="GO:0005524">
    <property type="term" value="F:ATP binding"/>
    <property type="evidence" value="ECO:0007669"/>
    <property type="project" value="UniProtKB-UniRule"/>
</dbReference>
<keyword evidence="8 11" id="KW-0067">ATP-binding</keyword>
<dbReference type="InterPro" id="IPR031322">
    <property type="entry name" value="Shikimate/glucono_kinase"/>
</dbReference>
<dbReference type="PRINTS" id="PR01100">
    <property type="entry name" value="SHIKIMTKNASE"/>
</dbReference>
<gene>
    <name evidence="11" type="primary">aroK</name>
    <name evidence="12" type="ORF">DWQ67_05270</name>
</gene>
<keyword evidence="11" id="KW-0479">Metal-binding</keyword>
<keyword evidence="6 11" id="KW-0547">Nucleotide-binding</keyword>
<feature type="binding site" evidence="11">
    <location>
        <position position="119"/>
    </location>
    <ligand>
        <name>ATP</name>
        <dbReference type="ChEBI" id="CHEBI:30616"/>
    </ligand>
</feature>
<name>A0A496PL06_9MICC</name>
<organism evidence="12 13">
    <name type="scientific">Galactobacter caseinivorans</name>
    <dbReference type="NCBI Taxonomy" id="2676123"/>
    <lineage>
        <taxon>Bacteria</taxon>
        <taxon>Bacillati</taxon>
        <taxon>Actinomycetota</taxon>
        <taxon>Actinomycetes</taxon>
        <taxon>Micrococcales</taxon>
        <taxon>Micrococcaceae</taxon>
        <taxon>Galactobacter</taxon>
    </lineage>
</organism>
<dbReference type="Pfam" id="PF01202">
    <property type="entry name" value="SKI"/>
    <property type="match status" value="1"/>
</dbReference>
<dbReference type="EMBL" id="QQXL01000002">
    <property type="protein sequence ID" value="RKW71196.1"/>
    <property type="molecule type" value="Genomic_DNA"/>
</dbReference>
<feature type="binding site" evidence="11">
    <location>
        <position position="19"/>
    </location>
    <ligand>
        <name>Mg(2+)</name>
        <dbReference type="ChEBI" id="CHEBI:18420"/>
    </ligand>
</feature>
<evidence type="ECO:0000256" key="9">
    <source>
        <dbReference type="ARBA" id="ARBA00023141"/>
    </source>
</evidence>
<comment type="caution">
    <text evidence="12">The sequence shown here is derived from an EMBL/GenBank/DDBJ whole genome shotgun (WGS) entry which is preliminary data.</text>
</comment>
<evidence type="ECO:0000256" key="1">
    <source>
        <dbReference type="ARBA" id="ARBA00004842"/>
    </source>
</evidence>
<dbReference type="UniPathway" id="UPA00053">
    <property type="reaction ID" value="UER00088"/>
</dbReference>
<feature type="binding site" evidence="11">
    <location>
        <position position="60"/>
    </location>
    <ligand>
        <name>substrate</name>
    </ligand>
</feature>
<evidence type="ECO:0000256" key="10">
    <source>
        <dbReference type="ARBA" id="ARBA00048567"/>
    </source>
</evidence>
<comment type="function">
    <text evidence="11">Catalyzes the specific phosphorylation of the 3-hydroxyl group of shikimic acid using ATP as a cosubstrate.</text>
</comment>
<feature type="binding site" evidence="11">
    <location>
        <position position="138"/>
    </location>
    <ligand>
        <name>substrate</name>
    </ligand>
</feature>
<dbReference type="Gene3D" id="3.40.50.300">
    <property type="entry name" value="P-loop containing nucleotide triphosphate hydrolases"/>
    <property type="match status" value="1"/>
</dbReference>
<comment type="subcellular location">
    <subcellularLocation>
        <location evidence="11">Cytoplasm</location>
    </subcellularLocation>
</comment>
<keyword evidence="4 11" id="KW-0028">Amino-acid biosynthesis</keyword>
<dbReference type="GO" id="GO:0004765">
    <property type="term" value="F:shikimate kinase activity"/>
    <property type="evidence" value="ECO:0007669"/>
    <property type="project" value="UniProtKB-UniRule"/>
</dbReference>
<dbReference type="Proteomes" id="UP000273119">
    <property type="component" value="Unassembled WGS sequence"/>
</dbReference>
<evidence type="ECO:0000256" key="4">
    <source>
        <dbReference type="ARBA" id="ARBA00022605"/>
    </source>
</evidence>
<feature type="binding site" evidence="11">
    <location>
        <begin position="15"/>
        <end position="20"/>
    </location>
    <ligand>
        <name>ATP</name>
        <dbReference type="ChEBI" id="CHEBI:30616"/>
    </ligand>
</feature>
<dbReference type="GO" id="GO:0005829">
    <property type="term" value="C:cytosol"/>
    <property type="evidence" value="ECO:0007669"/>
    <property type="project" value="TreeGrafter"/>
</dbReference>
<evidence type="ECO:0000256" key="5">
    <source>
        <dbReference type="ARBA" id="ARBA00022679"/>
    </source>
</evidence>
<dbReference type="GO" id="GO:0009073">
    <property type="term" value="P:aromatic amino acid family biosynthetic process"/>
    <property type="evidence" value="ECO:0007669"/>
    <property type="project" value="UniProtKB-KW"/>
</dbReference>
<evidence type="ECO:0000313" key="12">
    <source>
        <dbReference type="EMBL" id="RKW71196.1"/>
    </source>
</evidence>
<dbReference type="PROSITE" id="PS01128">
    <property type="entry name" value="SHIKIMATE_KINASE"/>
    <property type="match status" value="1"/>
</dbReference>
<comment type="pathway">
    <text evidence="1 11">Metabolic intermediate biosynthesis; chorismate biosynthesis; chorismate from D-erythrose 4-phosphate and phosphoenolpyruvate: step 5/7.</text>
</comment>
<comment type="cofactor">
    <cofactor evidence="11">
        <name>Mg(2+)</name>
        <dbReference type="ChEBI" id="CHEBI:18420"/>
    </cofactor>
    <text evidence="11">Binds 1 Mg(2+) ion per subunit.</text>
</comment>
<dbReference type="InterPro" id="IPR000623">
    <property type="entry name" value="Shikimate_kinase/TSH1"/>
</dbReference>
<keyword evidence="5 11" id="KW-0808">Transferase</keyword>
<sequence length="178" mass="18172">MTPVNAHVVLVGPMASGKSAVGRELAGLLGLPLSDLDAGIVARHGAITQIFARHGEEHFRALERGELLAALAGEPAVIATGGGVVLDPRNRADLAGSTVVELQIDAATAQRRLGQDSSRPILAGPDPIAAWSAVLADRAQHYSSLATITVDAAAGTAAEVASAIAARLPQNTVTRRTP</sequence>
<evidence type="ECO:0000313" key="13">
    <source>
        <dbReference type="Proteomes" id="UP000273119"/>
    </source>
</evidence>
<evidence type="ECO:0000256" key="7">
    <source>
        <dbReference type="ARBA" id="ARBA00022777"/>
    </source>
</evidence>
<dbReference type="PANTHER" id="PTHR21087:SF16">
    <property type="entry name" value="SHIKIMATE KINASE 1, CHLOROPLASTIC"/>
    <property type="match status" value="1"/>
</dbReference>
<dbReference type="RefSeq" id="WP_121484531.1">
    <property type="nucleotide sequence ID" value="NZ_QQXL01000002.1"/>
</dbReference>
<dbReference type="SUPFAM" id="SSF52540">
    <property type="entry name" value="P-loop containing nucleoside triphosphate hydrolases"/>
    <property type="match status" value="1"/>
</dbReference>
<feature type="binding site" evidence="11">
    <location>
        <position position="82"/>
    </location>
    <ligand>
        <name>substrate</name>
    </ligand>
</feature>
<accession>A0A496PL06</accession>
<dbReference type="InterPro" id="IPR027417">
    <property type="entry name" value="P-loop_NTPase"/>
</dbReference>
<keyword evidence="11" id="KW-0963">Cytoplasm</keyword>
<comment type="similarity">
    <text evidence="2 11">Belongs to the shikimate kinase family.</text>
</comment>
<evidence type="ECO:0000256" key="3">
    <source>
        <dbReference type="ARBA" id="ARBA00012154"/>
    </source>
</evidence>
<keyword evidence="13" id="KW-1185">Reference proteome</keyword>
<comment type="caution">
    <text evidence="11">Lacks conserved residue(s) required for the propagation of feature annotation.</text>
</comment>
<evidence type="ECO:0000256" key="11">
    <source>
        <dbReference type="HAMAP-Rule" id="MF_00109"/>
    </source>
</evidence>
<dbReference type="GO" id="GO:0000287">
    <property type="term" value="F:magnesium ion binding"/>
    <property type="evidence" value="ECO:0007669"/>
    <property type="project" value="UniProtKB-UniRule"/>
</dbReference>
<evidence type="ECO:0000256" key="2">
    <source>
        <dbReference type="ARBA" id="ARBA00006997"/>
    </source>
</evidence>
<keyword evidence="9 11" id="KW-0057">Aromatic amino acid biosynthesis</keyword>
<feature type="binding site" evidence="11">
    <location>
        <position position="37"/>
    </location>
    <ligand>
        <name>substrate</name>
    </ligand>
</feature>
<dbReference type="GO" id="GO:0009423">
    <property type="term" value="P:chorismate biosynthetic process"/>
    <property type="evidence" value="ECO:0007669"/>
    <property type="project" value="UniProtKB-UniRule"/>
</dbReference>